<evidence type="ECO:0000256" key="1">
    <source>
        <dbReference type="SAM" id="Phobius"/>
    </source>
</evidence>
<feature type="transmembrane region" description="Helical" evidence="1">
    <location>
        <begin position="72"/>
        <end position="96"/>
    </location>
</feature>
<keyword evidence="1" id="KW-0812">Transmembrane</keyword>
<gene>
    <name evidence="2" type="ordered locus">Mchl_3503</name>
</gene>
<dbReference type="AlphaFoldDB" id="B7KVB5"/>
<feature type="transmembrane region" description="Helical" evidence="1">
    <location>
        <begin position="38"/>
        <end position="60"/>
    </location>
</feature>
<reference evidence="2 3" key="2">
    <citation type="journal article" date="2012" name="J. Bacteriol.">
        <title>Complete genome sequences of six strains of the genus Methylobacterium.</title>
        <authorList>
            <person name="Marx C.J."/>
            <person name="Bringel F."/>
            <person name="Chistoserdova L."/>
            <person name="Moulin L."/>
            <person name="Farhan Ul Haque M."/>
            <person name="Fleischman D.E."/>
            <person name="Gruffaz C."/>
            <person name="Jourand P."/>
            <person name="Knief C."/>
            <person name="Lee M.C."/>
            <person name="Muller E.E."/>
            <person name="Nadalig T."/>
            <person name="Peyraud R."/>
            <person name="Roselli S."/>
            <person name="Russ L."/>
            <person name="Goodwin L.A."/>
            <person name="Ivanova N."/>
            <person name="Kyrpides N."/>
            <person name="Lajus A."/>
            <person name="Land M.L."/>
            <person name="Medigue C."/>
            <person name="Mikhailova N."/>
            <person name="Nolan M."/>
            <person name="Woyke T."/>
            <person name="Stolyar S."/>
            <person name="Vorholt J.A."/>
            <person name="Vuilleumier S."/>
        </authorList>
    </citation>
    <scope>NUCLEOTIDE SEQUENCE [LARGE SCALE GENOMIC DNA]</scope>
    <source>
        <strain evidence="3">CM4 / NCIMB 13688</strain>
    </source>
</reference>
<name>B7KVB5_METC4</name>
<feature type="transmembrane region" description="Helical" evidence="1">
    <location>
        <begin position="6"/>
        <end position="26"/>
    </location>
</feature>
<organism evidence="2 3">
    <name type="scientific">Methylorubrum extorquens (strain CM4 / NCIMB 13688)</name>
    <name type="common">Methylobacterium extorquens</name>
    <dbReference type="NCBI Taxonomy" id="440085"/>
    <lineage>
        <taxon>Bacteria</taxon>
        <taxon>Pseudomonadati</taxon>
        <taxon>Pseudomonadota</taxon>
        <taxon>Alphaproteobacteria</taxon>
        <taxon>Hyphomicrobiales</taxon>
        <taxon>Methylobacteriaceae</taxon>
        <taxon>Methylorubrum</taxon>
    </lineage>
</organism>
<keyword evidence="1" id="KW-0472">Membrane</keyword>
<proteinExistence type="predicted"/>
<protein>
    <recommendedName>
        <fullName evidence="4">Transmembrane protein</fullName>
    </recommendedName>
</protein>
<dbReference type="HOGENOM" id="CLU_2206914_0_0_5"/>
<dbReference type="EMBL" id="CP001298">
    <property type="protein sequence ID" value="ACK84323.1"/>
    <property type="molecule type" value="Genomic_DNA"/>
</dbReference>
<dbReference type="Proteomes" id="UP000002385">
    <property type="component" value="Chromosome"/>
</dbReference>
<dbReference type="KEGG" id="mch:Mchl_3503"/>
<dbReference type="RefSeq" id="WP_015951605.1">
    <property type="nucleotide sequence ID" value="NC_011757.1"/>
</dbReference>
<evidence type="ECO:0000313" key="3">
    <source>
        <dbReference type="Proteomes" id="UP000002385"/>
    </source>
</evidence>
<evidence type="ECO:0008006" key="4">
    <source>
        <dbReference type="Google" id="ProtNLM"/>
    </source>
</evidence>
<reference evidence="3" key="1">
    <citation type="submission" date="2008-12" db="EMBL/GenBank/DDBJ databases">
        <title>Complete sequence of chromosome of Methylobacterium chloromethanicum CM4.</title>
        <authorList>
            <consortium name="US DOE Joint Genome Institute"/>
            <person name="Lucas S."/>
            <person name="Copeland A."/>
            <person name="Lapidus A."/>
            <person name="Glavina del Rio T."/>
            <person name="Dalin E."/>
            <person name="Tice H."/>
            <person name="Bruce D."/>
            <person name="Goodwin L."/>
            <person name="Pitluck S."/>
            <person name="Chertkov O."/>
            <person name="Brettin T."/>
            <person name="Detter J.C."/>
            <person name="Han C."/>
            <person name="Larimer F."/>
            <person name="Land M."/>
            <person name="Hauser L."/>
            <person name="Kyrpides N."/>
            <person name="Mikhailova N."/>
            <person name="Marx C."/>
            <person name="Richardson P."/>
        </authorList>
    </citation>
    <scope>NUCLEOTIDE SEQUENCE [LARGE SCALE GENOMIC DNA]</scope>
    <source>
        <strain evidence="3">CM4 / NCIMB 13688</strain>
    </source>
</reference>
<accession>B7KVB5</accession>
<evidence type="ECO:0000313" key="2">
    <source>
        <dbReference type="EMBL" id="ACK84323.1"/>
    </source>
</evidence>
<sequence length="107" mass="11653">MIQALLILFLYVAGPGVLLILCSVAIGTDFAIRLWRYAARWIYAVLLLLGAAGLAHWGLVSGVAETDTGPQYVAALCLEFVTFLSAFIAWTIVSVLKRSRSRDPVRA</sequence>
<keyword evidence="1" id="KW-1133">Transmembrane helix</keyword>